<dbReference type="OrthoDB" id="3231000at2759"/>
<gene>
    <name evidence="2" type="ORF">AC578_6127</name>
</gene>
<proteinExistence type="predicted"/>
<name>A0A139GXP2_9PEZI</name>
<evidence type="ECO:0000256" key="1">
    <source>
        <dbReference type="SAM" id="MobiDB-lite"/>
    </source>
</evidence>
<reference evidence="2 3" key="1">
    <citation type="submission" date="2015-07" db="EMBL/GenBank/DDBJ databases">
        <title>Comparative genomics of the Sigatoka disease complex on banana suggests a link between parallel evolutionary changes in Pseudocercospora fijiensis and Pseudocercospora eumusae and increased virulence on the banana host.</title>
        <authorList>
            <person name="Chang T.-C."/>
            <person name="Salvucci A."/>
            <person name="Crous P.W."/>
            <person name="Stergiopoulos I."/>
        </authorList>
    </citation>
    <scope>NUCLEOTIDE SEQUENCE [LARGE SCALE GENOMIC DNA]</scope>
    <source>
        <strain evidence="2 3">CBS 114824</strain>
    </source>
</reference>
<protein>
    <submittedName>
        <fullName evidence="2">Uncharacterized protein</fullName>
    </submittedName>
</protein>
<dbReference type="EMBL" id="LFZN01000245">
    <property type="protein sequence ID" value="KXS94951.1"/>
    <property type="molecule type" value="Genomic_DNA"/>
</dbReference>
<dbReference type="AlphaFoldDB" id="A0A139GXP2"/>
<evidence type="ECO:0000313" key="3">
    <source>
        <dbReference type="Proteomes" id="UP000070133"/>
    </source>
</evidence>
<feature type="region of interest" description="Disordered" evidence="1">
    <location>
        <begin position="1"/>
        <end position="56"/>
    </location>
</feature>
<organism evidence="2 3">
    <name type="scientific">Pseudocercospora eumusae</name>
    <dbReference type="NCBI Taxonomy" id="321146"/>
    <lineage>
        <taxon>Eukaryota</taxon>
        <taxon>Fungi</taxon>
        <taxon>Dikarya</taxon>
        <taxon>Ascomycota</taxon>
        <taxon>Pezizomycotina</taxon>
        <taxon>Dothideomycetes</taxon>
        <taxon>Dothideomycetidae</taxon>
        <taxon>Mycosphaerellales</taxon>
        <taxon>Mycosphaerellaceae</taxon>
        <taxon>Pseudocercospora</taxon>
    </lineage>
</organism>
<keyword evidence="3" id="KW-1185">Reference proteome</keyword>
<dbReference type="EMBL" id="LFZN01000245">
    <property type="protein sequence ID" value="KXS94949.1"/>
    <property type="molecule type" value="Genomic_DNA"/>
</dbReference>
<comment type="caution">
    <text evidence="2">The sequence shown here is derived from an EMBL/GenBank/DDBJ whole genome shotgun (WGS) entry which is preliminary data.</text>
</comment>
<sequence length="79" mass="8630">MTNEDIANDLPPRASFLGSSDCESTNMPSETTTSRQDTCCGTGAEQQNGVPGPSSFRSLEQKNCALWHITEAKMIRLHK</sequence>
<accession>A0A139GXP2</accession>
<evidence type="ECO:0000313" key="2">
    <source>
        <dbReference type="EMBL" id="KXS94951.1"/>
    </source>
</evidence>
<feature type="compositionally biased region" description="Polar residues" evidence="1">
    <location>
        <begin position="17"/>
        <end position="49"/>
    </location>
</feature>
<dbReference type="Proteomes" id="UP000070133">
    <property type="component" value="Unassembled WGS sequence"/>
</dbReference>